<dbReference type="GO" id="GO:0005840">
    <property type="term" value="C:ribosome"/>
    <property type="evidence" value="ECO:0007669"/>
    <property type="project" value="UniProtKB-KW"/>
</dbReference>
<gene>
    <name evidence="1" type="ORF">BBB56_06220</name>
</gene>
<proteinExistence type="predicted"/>
<sequence length="56" mass="6394">MSFIPVTQRLPKPFNRVWLKTSCGRQTTGYVKSSGEWVISCPRIAAEKPAVISWRE</sequence>
<name>A0A3N4P2Y0_9GAMM</name>
<accession>A0A3N4P2Y0</accession>
<keyword evidence="2" id="KW-1185">Reference proteome</keyword>
<organism evidence="1 2">
    <name type="scientific">Candidatus Pantoea deserta</name>
    <dbReference type="NCBI Taxonomy" id="1869313"/>
    <lineage>
        <taxon>Bacteria</taxon>
        <taxon>Pseudomonadati</taxon>
        <taxon>Pseudomonadota</taxon>
        <taxon>Gammaproteobacteria</taxon>
        <taxon>Enterobacterales</taxon>
        <taxon>Erwiniaceae</taxon>
        <taxon>Pantoea</taxon>
    </lineage>
</organism>
<dbReference type="Proteomes" id="UP000281332">
    <property type="component" value="Unassembled WGS sequence"/>
</dbReference>
<keyword evidence="1" id="KW-0689">Ribosomal protein</keyword>
<comment type="caution">
    <text evidence="1">The sequence shown here is derived from an EMBL/GenBank/DDBJ whole genome shotgun (WGS) entry which is preliminary data.</text>
</comment>
<keyword evidence="1" id="KW-0687">Ribonucleoprotein</keyword>
<protein>
    <submittedName>
        <fullName evidence="1">50S ribosomal protein L13</fullName>
    </submittedName>
</protein>
<dbReference type="EMBL" id="RMVG01000003">
    <property type="protein sequence ID" value="RPE02993.1"/>
    <property type="molecule type" value="Genomic_DNA"/>
</dbReference>
<evidence type="ECO:0000313" key="1">
    <source>
        <dbReference type="EMBL" id="RPE02993.1"/>
    </source>
</evidence>
<evidence type="ECO:0000313" key="2">
    <source>
        <dbReference type="Proteomes" id="UP000281332"/>
    </source>
</evidence>
<reference evidence="1 2" key="1">
    <citation type="submission" date="2018-11" db="EMBL/GenBank/DDBJ databases">
        <title>Whole genome sequencing of Pantoea sp. RIT388.</title>
        <authorList>
            <person name="Gan H.M."/>
            <person name="Hudson A.O."/>
        </authorList>
    </citation>
    <scope>NUCLEOTIDE SEQUENCE [LARGE SCALE GENOMIC DNA]</scope>
    <source>
        <strain evidence="1 2">RIT388</strain>
    </source>
</reference>
<dbReference type="AlphaFoldDB" id="A0A3N4P2Y0"/>